<feature type="transmembrane region" description="Helical" evidence="6">
    <location>
        <begin position="12"/>
        <end position="37"/>
    </location>
</feature>
<keyword evidence="5 6" id="KW-0472">Membrane</keyword>
<evidence type="ECO:0000313" key="9">
    <source>
        <dbReference type="Proteomes" id="UP001152798"/>
    </source>
</evidence>
<dbReference type="Pfam" id="PF10277">
    <property type="entry name" value="Frag1"/>
    <property type="match status" value="1"/>
</dbReference>
<feature type="transmembrane region" description="Helical" evidence="6">
    <location>
        <begin position="163"/>
        <end position="186"/>
    </location>
</feature>
<dbReference type="InterPro" id="IPR019402">
    <property type="entry name" value="CWH43_N"/>
</dbReference>
<dbReference type="GO" id="GO:0012505">
    <property type="term" value="C:endomembrane system"/>
    <property type="evidence" value="ECO:0007669"/>
    <property type="project" value="UniProtKB-SubCell"/>
</dbReference>
<keyword evidence="9" id="KW-1185">Reference proteome</keyword>
<evidence type="ECO:0000256" key="5">
    <source>
        <dbReference type="ARBA" id="ARBA00023136"/>
    </source>
</evidence>
<evidence type="ECO:0000256" key="6">
    <source>
        <dbReference type="SAM" id="Phobius"/>
    </source>
</evidence>
<dbReference type="AlphaFoldDB" id="A0A9P0MQI0"/>
<dbReference type="OrthoDB" id="191706at2759"/>
<keyword evidence="3 6" id="KW-0812">Transmembrane</keyword>
<dbReference type="PANTHER" id="PTHR21324">
    <property type="entry name" value="FASTING-INDUCIBLE INTEGRAL MEMBRANE PROTEIN TM6P1-RELATED"/>
    <property type="match status" value="1"/>
</dbReference>
<proteinExistence type="inferred from homology"/>
<protein>
    <recommendedName>
        <fullName evidence="7">CWH43-like N-terminal domain-containing protein</fullName>
    </recommendedName>
</protein>
<evidence type="ECO:0000256" key="1">
    <source>
        <dbReference type="ARBA" id="ARBA00004127"/>
    </source>
</evidence>
<dbReference type="InterPro" id="IPR050911">
    <property type="entry name" value="DRAM/TMEM150_Autophagy_Mod"/>
</dbReference>
<feature type="transmembrane region" description="Helical" evidence="6">
    <location>
        <begin position="98"/>
        <end position="117"/>
    </location>
</feature>
<dbReference type="PANTHER" id="PTHR21324:SF2">
    <property type="entry name" value="EG:22E5.9 PROTEIN"/>
    <property type="match status" value="1"/>
</dbReference>
<keyword evidence="4 6" id="KW-1133">Transmembrane helix</keyword>
<evidence type="ECO:0000313" key="8">
    <source>
        <dbReference type="EMBL" id="CAH1401259.1"/>
    </source>
</evidence>
<sequence>MGLSSTLARRNLHVIPTLVCLITPLTFIITYLLSVYYQHVYPLFPYISDTGAESPESSIFSQFINISALLLGGCVYIRGLQVAKFANFKFKIGRHLRLHCIATWIGYGSCLGLSMVANFQVNKMKSVHYMGACLCFLGGTIYFVLQTIFSYYMAQLYDGKTIFICRCVLCSLSTILLLAAISAGFAPGPENSFHWTPLDPDYCWHLVSTSSEWLLALTQSLMVLTFLPEFKPITIQRPEVRIEGISPAAEVRVVTTI</sequence>
<gene>
    <name evidence="8" type="ORF">NEZAVI_LOCUS10320</name>
</gene>
<accession>A0A9P0MQI0</accession>
<feature type="transmembrane region" description="Helical" evidence="6">
    <location>
        <begin position="57"/>
        <end position="77"/>
    </location>
</feature>
<organism evidence="8 9">
    <name type="scientific">Nezara viridula</name>
    <name type="common">Southern green stink bug</name>
    <name type="synonym">Cimex viridulus</name>
    <dbReference type="NCBI Taxonomy" id="85310"/>
    <lineage>
        <taxon>Eukaryota</taxon>
        <taxon>Metazoa</taxon>
        <taxon>Ecdysozoa</taxon>
        <taxon>Arthropoda</taxon>
        <taxon>Hexapoda</taxon>
        <taxon>Insecta</taxon>
        <taxon>Pterygota</taxon>
        <taxon>Neoptera</taxon>
        <taxon>Paraneoptera</taxon>
        <taxon>Hemiptera</taxon>
        <taxon>Heteroptera</taxon>
        <taxon>Panheteroptera</taxon>
        <taxon>Pentatomomorpha</taxon>
        <taxon>Pentatomoidea</taxon>
        <taxon>Pentatomidae</taxon>
        <taxon>Pentatominae</taxon>
        <taxon>Nezara</taxon>
    </lineage>
</organism>
<feature type="domain" description="CWH43-like N-terminal" evidence="7">
    <location>
        <begin position="13"/>
        <end position="233"/>
    </location>
</feature>
<evidence type="ECO:0000256" key="4">
    <source>
        <dbReference type="ARBA" id="ARBA00022989"/>
    </source>
</evidence>
<dbReference type="EMBL" id="OV725081">
    <property type="protein sequence ID" value="CAH1401259.1"/>
    <property type="molecule type" value="Genomic_DNA"/>
</dbReference>
<reference evidence="8" key="1">
    <citation type="submission" date="2022-01" db="EMBL/GenBank/DDBJ databases">
        <authorList>
            <person name="King R."/>
        </authorList>
    </citation>
    <scope>NUCLEOTIDE SEQUENCE</scope>
</reference>
<comment type="subcellular location">
    <subcellularLocation>
        <location evidence="1">Endomembrane system</location>
        <topology evidence="1">Multi-pass membrane protein</topology>
    </subcellularLocation>
</comment>
<comment type="similarity">
    <text evidence="2">Belongs to the DRAM/TMEM150 family.</text>
</comment>
<name>A0A9P0MQI0_NEZVI</name>
<evidence type="ECO:0000259" key="7">
    <source>
        <dbReference type="Pfam" id="PF10277"/>
    </source>
</evidence>
<evidence type="ECO:0000256" key="2">
    <source>
        <dbReference type="ARBA" id="ARBA00006565"/>
    </source>
</evidence>
<evidence type="ECO:0000256" key="3">
    <source>
        <dbReference type="ARBA" id="ARBA00022692"/>
    </source>
</evidence>
<feature type="transmembrane region" description="Helical" evidence="6">
    <location>
        <begin position="129"/>
        <end position="151"/>
    </location>
</feature>
<dbReference type="Proteomes" id="UP001152798">
    <property type="component" value="Chromosome 5"/>
</dbReference>